<evidence type="ECO:0000313" key="1">
    <source>
        <dbReference type="EMBL" id="MFD2233250.1"/>
    </source>
</evidence>
<dbReference type="Proteomes" id="UP001597296">
    <property type="component" value="Unassembled WGS sequence"/>
</dbReference>
<dbReference type="RefSeq" id="WP_377315030.1">
    <property type="nucleotide sequence ID" value="NZ_JBHUIY010000007.1"/>
</dbReference>
<accession>A0ABW5C7X1</accession>
<proteinExistence type="predicted"/>
<reference evidence="2" key="1">
    <citation type="journal article" date="2019" name="Int. J. Syst. Evol. Microbiol.">
        <title>The Global Catalogue of Microorganisms (GCM) 10K type strain sequencing project: providing services to taxonomists for standard genome sequencing and annotation.</title>
        <authorList>
            <consortium name="The Broad Institute Genomics Platform"/>
            <consortium name="The Broad Institute Genome Sequencing Center for Infectious Disease"/>
            <person name="Wu L."/>
            <person name="Ma J."/>
        </authorList>
    </citation>
    <scope>NUCLEOTIDE SEQUENCE [LARGE SCALE GENOMIC DNA]</scope>
    <source>
        <strain evidence="2">KCTC 15012</strain>
    </source>
</reference>
<gene>
    <name evidence="1" type="ORF">ACFSNB_05480</name>
</gene>
<dbReference type="EMBL" id="JBHUIY010000007">
    <property type="protein sequence ID" value="MFD2233250.1"/>
    <property type="molecule type" value="Genomic_DNA"/>
</dbReference>
<name>A0ABW5C7X1_9PROT</name>
<evidence type="ECO:0000313" key="2">
    <source>
        <dbReference type="Proteomes" id="UP001597296"/>
    </source>
</evidence>
<comment type="caution">
    <text evidence="1">The sequence shown here is derived from an EMBL/GenBank/DDBJ whole genome shotgun (WGS) entry which is preliminary data.</text>
</comment>
<sequence>MSTRQTTFSILSRRALLGGMVAGLIGEPGRARAECSVVRTRESCPSRWTYATARRAAIPLPDGPEGEELRRWCAFALRAFEMKAELIMLSCKDEISSHYDSDSKSSDYILVSKPEIDKMHHRYSDPGAIIQGILGHECWHLAQYHDGVVTITSRHELEADAMAGYVLGLLKRDIDFNVNGTIRWLEVRTPPDCPGHGTAEQRHACLLWGFEYGYREGPQPLTALRSIARTLSFSA</sequence>
<protein>
    <submittedName>
        <fullName evidence="1">Uncharacterized protein</fullName>
    </submittedName>
</protein>
<keyword evidence="2" id="KW-1185">Reference proteome</keyword>
<organism evidence="1 2">
    <name type="scientific">Phaeospirillum tilakii</name>
    <dbReference type="NCBI Taxonomy" id="741673"/>
    <lineage>
        <taxon>Bacteria</taxon>
        <taxon>Pseudomonadati</taxon>
        <taxon>Pseudomonadota</taxon>
        <taxon>Alphaproteobacteria</taxon>
        <taxon>Rhodospirillales</taxon>
        <taxon>Rhodospirillaceae</taxon>
        <taxon>Phaeospirillum</taxon>
    </lineage>
</organism>